<dbReference type="SUPFAM" id="SSF64307">
    <property type="entry name" value="SirA-like"/>
    <property type="match status" value="1"/>
</dbReference>
<evidence type="ECO:0000313" key="3">
    <source>
        <dbReference type="EMBL" id="MFC3626581.1"/>
    </source>
</evidence>
<keyword evidence="4" id="KW-1185">Reference proteome</keyword>
<name>A0ABV7TUY3_9NEIS</name>
<dbReference type="RefSeq" id="WP_390279372.1">
    <property type="nucleotide sequence ID" value="NZ_JBHRYH010000021.1"/>
</dbReference>
<comment type="caution">
    <text evidence="3">The sequence shown here is derived from an EMBL/GenBank/DDBJ whole genome shotgun (WGS) entry which is preliminary data.</text>
</comment>
<dbReference type="PANTHER" id="PTHR33279">
    <property type="entry name" value="SULFUR CARRIER PROTEIN YEDF-RELATED"/>
    <property type="match status" value="1"/>
</dbReference>
<comment type="similarity">
    <text evidence="1">Belongs to the sulfur carrier protein TusA family.</text>
</comment>
<dbReference type="Pfam" id="PF01206">
    <property type="entry name" value="TusA"/>
    <property type="match status" value="1"/>
</dbReference>
<dbReference type="InterPro" id="IPR036868">
    <property type="entry name" value="TusA-like_sf"/>
</dbReference>
<dbReference type="Proteomes" id="UP001595636">
    <property type="component" value="Unassembled WGS sequence"/>
</dbReference>
<evidence type="ECO:0000259" key="2">
    <source>
        <dbReference type="PROSITE" id="PS01148"/>
    </source>
</evidence>
<reference evidence="4" key="1">
    <citation type="journal article" date="2019" name="Int. J. Syst. Evol. Microbiol.">
        <title>The Global Catalogue of Microorganisms (GCM) 10K type strain sequencing project: providing services to taxonomists for standard genome sequencing and annotation.</title>
        <authorList>
            <consortium name="The Broad Institute Genomics Platform"/>
            <consortium name="The Broad Institute Genome Sequencing Center for Infectious Disease"/>
            <person name="Wu L."/>
            <person name="Ma J."/>
        </authorList>
    </citation>
    <scope>NUCLEOTIDE SEQUENCE [LARGE SCALE GENOMIC DNA]</scope>
    <source>
        <strain evidence="4">KCTC 42195</strain>
    </source>
</reference>
<evidence type="ECO:0000313" key="4">
    <source>
        <dbReference type="Proteomes" id="UP001595636"/>
    </source>
</evidence>
<sequence length="76" mass="8247">MQADQQLDLSGLNCPLPILRSKKALASMETGQVLSVIATDPGAPKDFEAFCRQTGNQLLESAVTAEGKYLLVIRRK</sequence>
<feature type="domain" description="UPF0033" evidence="2">
    <location>
        <begin position="7"/>
        <end position="31"/>
    </location>
</feature>
<protein>
    <submittedName>
        <fullName evidence="3">Sulfurtransferase TusA family protein</fullName>
    </submittedName>
</protein>
<organism evidence="3 4">
    <name type="scientific">Vogesella amnigena</name>
    <dbReference type="NCBI Taxonomy" id="1507449"/>
    <lineage>
        <taxon>Bacteria</taxon>
        <taxon>Pseudomonadati</taxon>
        <taxon>Pseudomonadota</taxon>
        <taxon>Betaproteobacteria</taxon>
        <taxon>Neisseriales</taxon>
        <taxon>Chromobacteriaceae</taxon>
        <taxon>Vogesella</taxon>
    </lineage>
</organism>
<dbReference type="CDD" id="cd00291">
    <property type="entry name" value="SirA_YedF_YeeD"/>
    <property type="match status" value="1"/>
</dbReference>
<evidence type="ECO:0000256" key="1">
    <source>
        <dbReference type="ARBA" id="ARBA00008984"/>
    </source>
</evidence>
<dbReference type="Gene3D" id="3.30.110.40">
    <property type="entry name" value="TusA-like domain"/>
    <property type="match status" value="1"/>
</dbReference>
<gene>
    <name evidence="3" type="ORF">ACFOKJ_10665</name>
</gene>
<dbReference type="EMBL" id="JBHRYH010000021">
    <property type="protein sequence ID" value="MFC3626581.1"/>
    <property type="molecule type" value="Genomic_DNA"/>
</dbReference>
<accession>A0ABV7TUY3</accession>
<dbReference type="PROSITE" id="PS01148">
    <property type="entry name" value="UPF0033"/>
    <property type="match status" value="1"/>
</dbReference>
<dbReference type="InterPro" id="IPR001455">
    <property type="entry name" value="TusA-like"/>
</dbReference>
<proteinExistence type="inferred from homology"/>
<dbReference type="PANTHER" id="PTHR33279:SF6">
    <property type="entry name" value="SULFUR CARRIER PROTEIN YEDF-RELATED"/>
    <property type="match status" value="1"/>
</dbReference>